<dbReference type="AlphaFoldDB" id="A0AA38NUK3"/>
<comment type="caution">
    <text evidence="1">The sequence shown here is derived from an EMBL/GenBank/DDBJ whole genome shotgun (WGS) entry which is preliminary data.</text>
</comment>
<reference evidence="1" key="1">
    <citation type="submission" date="2022-08" db="EMBL/GenBank/DDBJ databases">
        <authorList>
            <consortium name="DOE Joint Genome Institute"/>
            <person name="Min B."/>
            <person name="Riley R."/>
            <person name="Sierra-Patev S."/>
            <person name="Naranjo-Ortiz M."/>
            <person name="Looney B."/>
            <person name="Konkel Z."/>
            <person name="Slot J.C."/>
            <person name="Sakamoto Y."/>
            <person name="Steenwyk J.L."/>
            <person name="Rokas A."/>
            <person name="Carro J."/>
            <person name="Camarero S."/>
            <person name="Ferreira P."/>
            <person name="Molpeceres G."/>
            <person name="Ruiz-Duenas F.J."/>
            <person name="Serrano A."/>
            <person name="Henrissat B."/>
            <person name="Drula E."/>
            <person name="Hughes K.W."/>
            <person name="Mata J.L."/>
            <person name="Ishikawa N.K."/>
            <person name="Vargas-Isla R."/>
            <person name="Ushijima S."/>
            <person name="Smith C.A."/>
            <person name="Ahrendt S."/>
            <person name="Andreopoulos W."/>
            <person name="He G."/>
            <person name="Labutti K."/>
            <person name="Lipzen A."/>
            <person name="Ng V."/>
            <person name="Sandor L."/>
            <person name="Barry K."/>
            <person name="Martinez A.T."/>
            <person name="Xiao Y."/>
            <person name="Gibbons J.G."/>
            <person name="Terashima K."/>
            <person name="Hibbett D.S."/>
            <person name="Grigoriev I.V."/>
        </authorList>
    </citation>
    <scope>NUCLEOTIDE SEQUENCE</scope>
    <source>
        <strain evidence="1">TFB9207</strain>
    </source>
</reference>
<keyword evidence="2" id="KW-1185">Reference proteome</keyword>
<dbReference type="Proteomes" id="UP001163846">
    <property type="component" value="Unassembled WGS sequence"/>
</dbReference>
<organism evidence="1 2">
    <name type="scientific">Lentinula raphanica</name>
    <dbReference type="NCBI Taxonomy" id="153919"/>
    <lineage>
        <taxon>Eukaryota</taxon>
        <taxon>Fungi</taxon>
        <taxon>Dikarya</taxon>
        <taxon>Basidiomycota</taxon>
        <taxon>Agaricomycotina</taxon>
        <taxon>Agaricomycetes</taxon>
        <taxon>Agaricomycetidae</taxon>
        <taxon>Agaricales</taxon>
        <taxon>Marasmiineae</taxon>
        <taxon>Omphalotaceae</taxon>
        <taxon>Lentinula</taxon>
    </lineage>
</organism>
<evidence type="ECO:0000313" key="2">
    <source>
        <dbReference type="Proteomes" id="UP001163846"/>
    </source>
</evidence>
<proteinExistence type="predicted"/>
<accession>A0AA38NUK3</accession>
<evidence type="ECO:0000313" key="1">
    <source>
        <dbReference type="EMBL" id="KAJ3830904.1"/>
    </source>
</evidence>
<name>A0AA38NUK3_9AGAR</name>
<gene>
    <name evidence="1" type="ORF">F5878DRAFT_140276</name>
</gene>
<protein>
    <submittedName>
        <fullName evidence="1">Uncharacterized protein</fullName>
    </submittedName>
</protein>
<dbReference type="EMBL" id="MU808060">
    <property type="protein sequence ID" value="KAJ3830904.1"/>
    <property type="molecule type" value="Genomic_DNA"/>
</dbReference>
<sequence length="331" mass="37810">MDISLPNELLHSIVEFIAYTLPLPGSQFNSLHRHVSPELVALSVVNRRIRRICLPFLFAYIYIKNFQDAEHLKDRPTNILQQFTKTLSIAYLYQRPEEGDQILCQIVPELKRLTHVQLPSCNARSTLLGAVLAHPTVIAVLVNESPSESLYDSDLSKVILEETWMRDTLSKDIERCMDQGMGLKCLELLEPKLLDVEFGFKHFKGLEQLRVSTGFDPICFSWLTELSSTHPSLNELLLKDGRNLYFRRHTPPFISSFIEETQRQGLGEDFKTKYVSLRKAIGKNPQDWHVNSLTISTTLRSSSLLLFSQELAPRSHASLFSLENCLGPKQL</sequence>